<protein>
    <recommendedName>
        <fullName evidence="2">Mannosyl-glycoprotein endo-beta-N-acetylglucosamidase-like domain-containing protein</fullName>
    </recommendedName>
</protein>
<accession>A0A383F0R5</accession>
<dbReference type="InterPro" id="IPR053195">
    <property type="entry name" value="Bax-like"/>
</dbReference>
<sequence length="204" mass="23013">MMTFDRFILAFIGAAATTVILLAAELPINRTTHAPKAVFLSPDAVPEITSLEKSRRKSLTSNTLFRMFARIKYDFNSVQAGQVRIPRLFVKSLPGDMRRIKATKDRKELFLLSVLPLILKVNDEIWAERKKLMELKKLVKNRIKLSAKDRLWLAVMEDRYKVVRGDVGALELSMDIIPPSLALAQAAEESGWGTSRFVVEGNAL</sequence>
<gene>
    <name evidence="1" type="ORF">METZ01_LOCUS515435</name>
</gene>
<dbReference type="Gene3D" id="1.10.530.10">
    <property type="match status" value="1"/>
</dbReference>
<name>A0A383F0R5_9ZZZZ</name>
<dbReference type="EMBL" id="UINC01230448">
    <property type="protein sequence ID" value="SVE62581.1"/>
    <property type="molecule type" value="Genomic_DNA"/>
</dbReference>
<dbReference type="PANTHER" id="PTHR40572">
    <property type="entry name" value="PROTEIN BAX"/>
    <property type="match status" value="1"/>
</dbReference>
<proteinExistence type="predicted"/>
<dbReference type="AlphaFoldDB" id="A0A383F0R5"/>
<dbReference type="PANTHER" id="PTHR40572:SF1">
    <property type="entry name" value="PROTEIN BAX"/>
    <property type="match status" value="1"/>
</dbReference>
<evidence type="ECO:0008006" key="2">
    <source>
        <dbReference type="Google" id="ProtNLM"/>
    </source>
</evidence>
<evidence type="ECO:0000313" key="1">
    <source>
        <dbReference type="EMBL" id="SVE62581.1"/>
    </source>
</evidence>
<reference evidence="1" key="1">
    <citation type="submission" date="2018-05" db="EMBL/GenBank/DDBJ databases">
        <authorList>
            <person name="Lanie J.A."/>
            <person name="Ng W.-L."/>
            <person name="Kazmierczak K.M."/>
            <person name="Andrzejewski T.M."/>
            <person name="Davidsen T.M."/>
            <person name="Wayne K.J."/>
            <person name="Tettelin H."/>
            <person name="Glass J.I."/>
            <person name="Rusch D."/>
            <person name="Podicherti R."/>
            <person name="Tsui H.-C.T."/>
            <person name="Winkler M.E."/>
        </authorList>
    </citation>
    <scope>NUCLEOTIDE SEQUENCE</scope>
</reference>
<organism evidence="1">
    <name type="scientific">marine metagenome</name>
    <dbReference type="NCBI Taxonomy" id="408172"/>
    <lineage>
        <taxon>unclassified sequences</taxon>
        <taxon>metagenomes</taxon>
        <taxon>ecological metagenomes</taxon>
    </lineage>
</organism>
<feature type="non-terminal residue" evidence="1">
    <location>
        <position position="204"/>
    </location>
</feature>